<dbReference type="Proteomes" id="UP000824120">
    <property type="component" value="Chromosome 1"/>
</dbReference>
<feature type="non-terminal residue" evidence="1">
    <location>
        <position position="1"/>
    </location>
</feature>
<accession>A0A9J6B589</accession>
<protein>
    <submittedName>
        <fullName evidence="1">Uncharacterized protein</fullName>
    </submittedName>
</protein>
<name>A0A9J6B589_SOLCO</name>
<dbReference type="EMBL" id="JACXVP010000001">
    <property type="protein sequence ID" value="KAG5631792.1"/>
    <property type="molecule type" value="Genomic_DNA"/>
</dbReference>
<gene>
    <name evidence="1" type="ORF">H5410_003509</name>
</gene>
<dbReference type="OrthoDB" id="1305589at2759"/>
<keyword evidence="2" id="KW-1185">Reference proteome</keyword>
<dbReference type="AlphaFoldDB" id="A0A9J6B589"/>
<sequence>MVPLGTKQGSSGTKVKLSTFHLKRTAVAERTIQTLEDMLRAYVLESERRVGHRLGGLKLRGGLVGSRILVMDALEKKSLKILDRQVKQVRNEVASAKCAWRNQRKWRVLLGG</sequence>
<organism evidence="1 2">
    <name type="scientific">Solanum commersonii</name>
    <name type="common">Commerson's wild potato</name>
    <name type="synonym">Commerson's nightshade</name>
    <dbReference type="NCBI Taxonomy" id="4109"/>
    <lineage>
        <taxon>Eukaryota</taxon>
        <taxon>Viridiplantae</taxon>
        <taxon>Streptophyta</taxon>
        <taxon>Embryophyta</taxon>
        <taxon>Tracheophyta</taxon>
        <taxon>Spermatophyta</taxon>
        <taxon>Magnoliopsida</taxon>
        <taxon>eudicotyledons</taxon>
        <taxon>Gunneridae</taxon>
        <taxon>Pentapetalae</taxon>
        <taxon>asterids</taxon>
        <taxon>lamiids</taxon>
        <taxon>Solanales</taxon>
        <taxon>Solanaceae</taxon>
        <taxon>Solanoideae</taxon>
        <taxon>Solaneae</taxon>
        <taxon>Solanum</taxon>
    </lineage>
</organism>
<proteinExistence type="predicted"/>
<reference evidence="1 2" key="1">
    <citation type="submission" date="2020-09" db="EMBL/GenBank/DDBJ databases">
        <title>De no assembly of potato wild relative species, Solanum commersonii.</title>
        <authorList>
            <person name="Cho K."/>
        </authorList>
    </citation>
    <scope>NUCLEOTIDE SEQUENCE [LARGE SCALE GENOMIC DNA]</scope>
    <source>
        <strain evidence="1">LZ3.2</strain>
        <tissue evidence="1">Leaf</tissue>
    </source>
</reference>
<evidence type="ECO:0000313" key="1">
    <source>
        <dbReference type="EMBL" id="KAG5631792.1"/>
    </source>
</evidence>
<comment type="caution">
    <text evidence="1">The sequence shown here is derived from an EMBL/GenBank/DDBJ whole genome shotgun (WGS) entry which is preliminary data.</text>
</comment>
<evidence type="ECO:0000313" key="2">
    <source>
        <dbReference type="Proteomes" id="UP000824120"/>
    </source>
</evidence>